<evidence type="ECO:0000313" key="1">
    <source>
        <dbReference type="EMBL" id="XCM82947.1"/>
    </source>
</evidence>
<dbReference type="RefSeq" id="WP_354643882.1">
    <property type="nucleotide sequence ID" value="NZ_CP159872.1"/>
</dbReference>
<dbReference type="EMBL" id="CP159872">
    <property type="protein sequence ID" value="XCM82947.1"/>
    <property type="molecule type" value="Genomic_DNA"/>
</dbReference>
<reference evidence="1" key="1">
    <citation type="submission" date="2024-06" db="EMBL/GenBank/DDBJ databases">
        <title>The genome sequences of Kitasatospora sp. strain HUAS MG31.</title>
        <authorList>
            <person name="Mo P."/>
        </authorList>
    </citation>
    <scope>NUCLEOTIDE SEQUENCE</scope>
    <source>
        <strain evidence="1">HUAS MG31</strain>
    </source>
</reference>
<organism evidence="1">
    <name type="scientific">Kitasatospora camelliae</name>
    <dbReference type="NCBI Taxonomy" id="3156397"/>
    <lineage>
        <taxon>Bacteria</taxon>
        <taxon>Bacillati</taxon>
        <taxon>Actinomycetota</taxon>
        <taxon>Actinomycetes</taxon>
        <taxon>Kitasatosporales</taxon>
        <taxon>Streptomycetaceae</taxon>
        <taxon>Kitasatospora</taxon>
    </lineage>
</organism>
<protein>
    <submittedName>
        <fullName evidence="1">Uncharacterized protein</fullName>
    </submittedName>
</protein>
<name>A0AAU8K6P2_9ACTN</name>
<gene>
    <name evidence="1" type="ORF">ABWK59_30540</name>
</gene>
<sequence>MDNTSRPEGLAQYGAAVRAAREQYAAADADAKTAWNRWYGDPTDENWTPYEQASAAAVGALRALRALEDQPLA</sequence>
<dbReference type="AlphaFoldDB" id="A0AAU8K6P2"/>
<dbReference type="KEGG" id="kcm:ABWK59_30540"/>
<accession>A0AAU8K6P2</accession>
<proteinExistence type="predicted"/>